<evidence type="ECO:0008006" key="4">
    <source>
        <dbReference type="Google" id="ProtNLM"/>
    </source>
</evidence>
<dbReference type="Proteomes" id="UP000672657">
    <property type="component" value="Unassembled WGS sequence"/>
</dbReference>
<evidence type="ECO:0000313" key="2">
    <source>
        <dbReference type="EMBL" id="CAG2129175.1"/>
    </source>
</evidence>
<dbReference type="RefSeq" id="WP_211951382.1">
    <property type="nucleotide sequence ID" value="NZ_CAJPVI010000001.1"/>
</dbReference>
<name>A0ABM8T9H1_9BURK</name>
<feature type="region of interest" description="Disordered" evidence="1">
    <location>
        <begin position="485"/>
        <end position="528"/>
    </location>
</feature>
<comment type="caution">
    <text evidence="2">The sequence shown here is derived from an EMBL/GenBank/DDBJ whole genome shotgun (WGS) entry which is preliminary data.</text>
</comment>
<reference evidence="2 3" key="1">
    <citation type="submission" date="2021-03" db="EMBL/GenBank/DDBJ databases">
        <authorList>
            <person name="Peeters C."/>
        </authorList>
    </citation>
    <scope>NUCLEOTIDE SEQUENCE [LARGE SCALE GENOMIC DNA]</scope>
    <source>
        <strain evidence="2 3">LMG 26411</strain>
    </source>
</reference>
<dbReference type="InterPro" id="IPR006429">
    <property type="entry name" value="Phage_lambda_portal"/>
</dbReference>
<gene>
    <name evidence="2" type="ORF">LMG26411_00131</name>
</gene>
<evidence type="ECO:0000313" key="3">
    <source>
        <dbReference type="Proteomes" id="UP000672657"/>
    </source>
</evidence>
<keyword evidence="3" id="KW-1185">Reference proteome</keyword>
<feature type="compositionally biased region" description="Basic and acidic residues" evidence="1">
    <location>
        <begin position="490"/>
        <end position="507"/>
    </location>
</feature>
<dbReference type="NCBIfam" id="TIGR01539">
    <property type="entry name" value="portal_lambda"/>
    <property type="match status" value="1"/>
</dbReference>
<evidence type="ECO:0000256" key="1">
    <source>
        <dbReference type="SAM" id="MobiDB-lite"/>
    </source>
</evidence>
<accession>A0ABM8T9H1</accession>
<protein>
    <recommendedName>
        <fullName evidence="4">Phage portal protein</fullName>
    </recommendedName>
</protein>
<organism evidence="2 3">
    <name type="scientific">Cupriavidus numazuensis</name>
    <dbReference type="NCBI Taxonomy" id="221992"/>
    <lineage>
        <taxon>Bacteria</taxon>
        <taxon>Pseudomonadati</taxon>
        <taxon>Pseudomonadota</taxon>
        <taxon>Betaproteobacteria</taxon>
        <taxon>Burkholderiales</taxon>
        <taxon>Burkholderiaceae</taxon>
        <taxon>Cupriavidus</taxon>
    </lineage>
</organism>
<dbReference type="Pfam" id="PF05136">
    <property type="entry name" value="Phage_portal_2"/>
    <property type="match status" value="1"/>
</dbReference>
<sequence length="528" mass="58227">MMAPKPVPKLTVIDRVVNYFNPTAGNRRAHARTVQAYSGAYEAYSGAYEGGSTTKRSLKNWFAFGGSADADLIPQLAMLRNRSRDLARNNPLARGAINTLVTNVVGTGLAPQPTVDADVLGLTQEEATAWQRQAQREFALWAESKECDAALGQTFYELQNLAFRSTVENGDAFVLTPMIDRHRTRYRTRLQLIEADRCCNPQGRRDDDKFAGGVELDEFGAPTAYHFLRKHPGALGAAGGQRQWDQRDAFGSGTGRRNVLHLFERRRIGMTRGEPYLAPVIDPLRQLGTYTDAELAAAVVSGMFTVFIKSGDGEGPLPPDHNEPDPDYKLGKGAVIQGAPGDSVEVINPGRPNALFDPFVQSILRQIGVALELPFEVLIKHYTSSYTAARAAILDAWRFFKMRRFWLATNFCQPVYELIIDEAVANGYLSAPGYFNHPLIRRAWLGCQWVGDAPGAIDPMKEAQASELNLKIGRTTLAKETMAYDGSNWEDNHAQQTREHAARERDGLLQPPGQATAPPAPPDNANDQ</sequence>
<dbReference type="EMBL" id="CAJPVI010000001">
    <property type="protein sequence ID" value="CAG2129175.1"/>
    <property type="molecule type" value="Genomic_DNA"/>
</dbReference>
<feature type="compositionally biased region" description="Low complexity" evidence="1">
    <location>
        <begin position="510"/>
        <end position="528"/>
    </location>
</feature>
<proteinExistence type="predicted"/>